<keyword evidence="4" id="KW-1185">Reference proteome</keyword>
<organism evidence="3 4">
    <name type="scientific">Pararge aegeria aegeria</name>
    <dbReference type="NCBI Taxonomy" id="348720"/>
    <lineage>
        <taxon>Eukaryota</taxon>
        <taxon>Metazoa</taxon>
        <taxon>Ecdysozoa</taxon>
        <taxon>Arthropoda</taxon>
        <taxon>Hexapoda</taxon>
        <taxon>Insecta</taxon>
        <taxon>Pterygota</taxon>
        <taxon>Neoptera</taxon>
        <taxon>Endopterygota</taxon>
        <taxon>Lepidoptera</taxon>
        <taxon>Glossata</taxon>
        <taxon>Ditrysia</taxon>
        <taxon>Papilionoidea</taxon>
        <taxon>Nymphalidae</taxon>
        <taxon>Satyrinae</taxon>
        <taxon>Satyrini</taxon>
        <taxon>Parargina</taxon>
        <taxon>Pararge</taxon>
    </lineage>
</organism>
<comment type="caution">
    <text evidence="3">The sequence shown here is derived from an EMBL/GenBank/DDBJ whole genome shotgun (WGS) entry which is preliminary data.</text>
</comment>
<dbReference type="InterPro" id="IPR053888">
    <property type="entry name" value="MRM3-like_sub_bind"/>
</dbReference>
<proteinExistence type="predicted"/>
<evidence type="ECO:0000259" key="2">
    <source>
        <dbReference type="Pfam" id="PF22435"/>
    </source>
</evidence>
<dbReference type="AlphaFoldDB" id="A0A8S4R7N6"/>
<dbReference type="Proteomes" id="UP000838756">
    <property type="component" value="Unassembled WGS sequence"/>
</dbReference>
<dbReference type="Pfam" id="PF22435">
    <property type="entry name" value="MRM3-like_sub_bind"/>
    <property type="match status" value="1"/>
</dbReference>
<reference evidence="3" key="1">
    <citation type="submission" date="2022-03" db="EMBL/GenBank/DDBJ databases">
        <authorList>
            <person name="Lindestad O."/>
        </authorList>
    </citation>
    <scope>NUCLEOTIDE SEQUENCE</scope>
</reference>
<dbReference type="EMBL" id="CAKXAJ010024915">
    <property type="protein sequence ID" value="CAH2232740.1"/>
    <property type="molecule type" value="Genomic_DNA"/>
</dbReference>
<evidence type="ECO:0000313" key="3">
    <source>
        <dbReference type="EMBL" id="CAH2232740.1"/>
    </source>
</evidence>
<protein>
    <submittedName>
        <fullName evidence="3">Jg15488 protein</fullName>
    </submittedName>
</protein>
<gene>
    <name evidence="3" type="primary">jg15488</name>
    <name evidence="3" type="ORF">PAEG_LOCUS10956</name>
</gene>
<feature type="region of interest" description="Disordered" evidence="1">
    <location>
        <begin position="174"/>
        <end position="193"/>
    </location>
</feature>
<feature type="domain" description="MRM3-like substrate binding" evidence="2">
    <location>
        <begin position="107"/>
        <end position="143"/>
    </location>
</feature>
<sequence>MHRNPAKVMLPFEHESKVGIKKEKVIELGPDALKKVKNEPITPIVKAHSLTNSTSMAQEKSQEIKGKRETMLKKRKFYLSQRKVFDDKGEIIYEKLKENDGRISSLLVKLKSKKERLRTGQMFVEGWRLIVDGLEAKCNLKYLDCINVKANMLSVAGGVVGQYWWCGAGDARRRAAGPRPPSPHPAAGPLTQLASQPPCATIARDRASLTARAMCNVFITVEICQPAFGLS</sequence>
<name>A0A8S4R7N6_9NEOP</name>
<dbReference type="OrthoDB" id="270651at2759"/>
<accession>A0A8S4R7N6</accession>
<evidence type="ECO:0000313" key="4">
    <source>
        <dbReference type="Proteomes" id="UP000838756"/>
    </source>
</evidence>
<evidence type="ECO:0000256" key="1">
    <source>
        <dbReference type="SAM" id="MobiDB-lite"/>
    </source>
</evidence>